<comment type="caution">
    <text evidence="2">The sequence shown here is derived from an EMBL/GenBank/DDBJ whole genome shotgun (WGS) entry which is preliminary data.</text>
</comment>
<evidence type="ECO:0000256" key="1">
    <source>
        <dbReference type="SAM" id="MobiDB-lite"/>
    </source>
</evidence>
<dbReference type="EMBL" id="ASPP01020408">
    <property type="protein sequence ID" value="ETO13747.1"/>
    <property type="molecule type" value="Genomic_DNA"/>
</dbReference>
<feature type="compositionally biased region" description="Polar residues" evidence="1">
    <location>
        <begin position="23"/>
        <end position="37"/>
    </location>
</feature>
<feature type="compositionally biased region" description="Basic residues" evidence="1">
    <location>
        <begin position="88"/>
        <end position="99"/>
    </location>
</feature>
<organism evidence="2 3">
    <name type="scientific">Reticulomyxa filosa</name>
    <dbReference type="NCBI Taxonomy" id="46433"/>
    <lineage>
        <taxon>Eukaryota</taxon>
        <taxon>Sar</taxon>
        <taxon>Rhizaria</taxon>
        <taxon>Retaria</taxon>
        <taxon>Foraminifera</taxon>
        <taxon>Monothalamids</taxon>
        <taxon>Reticulomyxidae</taxon>
        <taxon>Reticulomyxa</taxon>
    </lineage>
</organism>
<sequence length="148" mass="16290">MSQGVESTPNSENKTAPPKITALSLTHTSETQSGGNETSEHERQAKTIKESRSANASATVCLELQKQDNKDECNSPKVSKKIKEKDKRARQKTTKKTSKSRVAVGDNALLPKDHTTPVQIIKKKKDLTIADILNGLISKKKKKCHIKT</sequence>
<gene>
    <name evidence="2" type="ORF">RFI_23620</name>
</gene>
<evidence type="ECO:0000313" key="2">
    <source>
        <dbReference type="EMBL" id="ETO13747.1"/>
    </source>
</evidence>
<proteinExistence type="predicted"/>
<protein>
    <submittedName>
        <fullName evidence="2">Uncharacterized protein</fullName>
    </submittedName>
</protein>
<reference evidence="2 3" key="1">
    <citation type="journal article" date="2013" name="Curr. Biol.">
        <title>The Genome of the Foraminiferan Reticulomyxa filosa.</title>
        <authorList>
            <person name="Glockner G."/>
            <person name="Hulsmann N."/>
            <person name="Schleicher M."/>
            <person name="Noegel A.A."/>
            <person name="Eichinger L."/>
            <person name="Gallinger C."/>
            <person name="Pawlowski J."/>
            <person name="Sierra R."/>
            <person name="Euteneuer U."/>
            <person name="Pillet L."/>
            <person name="Moustafa A."/>
            <person name="Platzer M."/>
            <person name="Groth M."/>
            <person name="Szafranski K."/>
            <person name="Schliwa M."/>
        </authorList>
    </citation>
    <scope>NUCLEOTIDE SEQUENCE [LARGE SCALE GENOMIC DNA]</scope>
</reference>
<dbReference type="Proteomes" id="UP000023152">
    <property type="component" value="Unassembled WGS sequence"/>
</dbReference>
<feature type="compositionally biased region" description="Polar residues" evidence="1">
    <location>
        <begin position="1"/>
        <end position="14"/>
    </location>
</feature>
<feature type="compositionally biased region" description="Basic and acidic residues" evidence="1">
    <location>
        <begin position="65"/>
        <end position="74"/>
    </location>
</feature>
<accession>X6MJW4</accession>
<feature type="compositionally biased region" description="Basic and acidic residues" evidence="1">
    <location>
        <begin position="38"/>
        <end position="52"/>
    </location>
</feature>
<feature type="region of interest" description="Disordered" evidence="1">
    <location>
        <begin position="1"/>
        <end position="110"/>
    </location>
</feature>
<evidence type="ECO:0000313" key="3">
    <source>
        <dbReference type="Proteomes" id="UP000023152"/>
    </source>
</evidence>
<name>X6MJW4_RETFI</name>
<keyword evidence="3" id="KW-1185">Reference proteome</keyword>
<dbReference type="AlphaFoldDB" id="X6MJW4"/>